<dbReference type="AlphaFoldDB" id="F8DBQ6"/>
<evidence type="ECO:0000313" key="3">
    <source>
        <dbReference type="Proteomes" id="UP000006794"/>
    </source>
</evidence>
<feature type="transmembrane region" description="Helical" evidence="1">
    <location>
        <begin position="35"/>
        <end position="54"/>
    </location>
</feature>
<dbReference type="EMBL" id="CP002839">
    <property type="protein sequence ID" value="AEH38327.1"/>
    <property type="molecule type" value="Genomic_DNA"/>
</dbReference>
<keyword evidence="1" id="KW-0812">Transmembrane</keyword>
<evidence type="ECO:0000256" key="1">
    <source>
        <dbReference type="SAM" id="Phobius"/>
    </source>
</evidence>
<dbReference type="RefSeq" id="WP_013881214.1">
    <property type="nucleotide sequence ID" value="NC_015666.1"/>
</dbReference>
<dbReference type="STRING" id="797210.Halxa_3720"/>
<sequence length="135" mass="13750">MNRRERPSLLLGVLCLSIPLLWAVAAVTIDGGSDMLSPVDAACYSVAGVFVIALRVSSRVRTACRSLAETTVVQFGGLVFGLGLLAVAGIAIYGVAVAIDAGSTGDYLGAAFWIVVLGTGGIGVTCASARALLHR</sequence>
<dbReference type="Proteomes" id="UP000006794">
    <property type="component" value="Chromosome"/>
</dbReference>
<organism evidence="2 3">
    <name type="scientific">Halopiger xanaduensis (strain DSM 18323 / JCM 14033 / SH-6)</name>
    <dbReference type="NCBI Taxonomy" id="797210"/>
    <lineage>
        <taxon>Archaea</taxon>
        <taxon>Methanobacteriati</taxon>
        <taxon>Methanobacteriota</taxon>
        <taxon>Stenosarchaea group</taxon>
        <taxon>Halobacteria</taxon>
        <taxon>Halobacteriales</taxon>
        <taxon>Natrialbaceae</taxon>
        <taxon>Halopiger</taxon>
    </lineage>
</organism>
<dbReference type="KEGG" id="hxa:Halxa_3720"/>
<keyword evidence="3" id="KW-1185">Reference proteome</keyword>
<keyword evidence="1" id="KW-1133">Transmembrane helix</keyword>
<gene>
    <name evidence="2" type="ordered locus">Halxa_3720</name>
</gene>
<reference evidence="2 3" key="1">
    <citation type="journal article" date="2012" name="Stand. Genomic Sci.">
        <title>Complete genome sequence of Halopiger xanaduensis type strain (SH-6(T)).</title>
        <authorList>
            <person name="Anderson I."/>
            <person name="Tindall B.J."/>
            <person name="Rohde M."/>
            <person name="Lucas S."/>
            <person name="Han J."/>
            <person name="Lapidus A."/>
            <person name="Cheng J.F."/>
            <person name="Goodwin L."/>
            <person name="Pitluck S."/>
            <person name="Peters L."/>
            <person name="Pati A."/>
            <person name="Mikhailova N."/>
            <person name="Pagani I."/>
            <person name="Teshima H."/>
            <person name="Han C."/>
            <person name="Tapia R."/>
            <person name="Land M."/>
            <person name="Woyke T."/>
            <person name="Klenk H.P."/>
            <person name="Kyrpides N."/>
            <person name="Ivanova N."/>
        </authorList>
    </citation>
    <scope>NUCLEOTIDE SEQUENCE [LARGE SCALE GENOMIC DNA]</scope>
    <source>
        <strain evidence="3">DSM 18323 / JCM 14033 / SH-6</strain>
    </source>
</reference>
<keyword evidence="1" id="KW-0472">Membrane</keyword>
<dbReference type="HOGENOM" id="CLU_1881039_0_0_2"/>
<protein>
    <submittedName>
        <fullName evidence="2">Uncharacterized protein</fullName>
    </submittedName>
</protein>
<proteinExistence type="predicted"/>
<name>F8DBQ6_HALXS</name>
<feature type="transmembrane region" description="Helical" evidence="1">
    <location>
        <begin position="111"/>
        <end position="133"/>
    </location>
</feature>
<accession>F8DBQ6</accession>
<dbReference type="GeneID" id="10798664"/>
<evidence type="ECO:0000313" key="2">
    <source>
        <dbReference type="EMBL" id="AEH38327.1"/>
    </source>
</evidence>
<feature type="transmembrane region" description="Helical" evidence="1">
    <location>
        <begin position="75"/>
        <end position="99"/>
    </location>
</feature>